<evidence type="ECO:0000313" key="2">
    <source>
        <dbReference type="Proteomes" id="UP001519325"/>
    </source>
</evidence>
<gene>
    <name evidence="1" type="ORF">BJ987_007084</name>
</gene>
<evidence type="ECO:0000313" key="1">
    <source>
        <dbReference type="EMBL" id="MBP2194183.1"/>
    </source>
</evidence>
<dbReference type="EMBL" id="JAGGMR010000001">
    <property type="protein sequence ID" value="MBP2194183.1"/>
    <property type="molecule type" value="Genomic_DNA"/>
</dbReference>
<sequence>MAKDRPYTEAERRQRALFQQAPVWIEWLAAMDEQRARFFSETVPDMPADPWSPEGLDHAEAAALRRFPDMESVELPKNRDIADQFHRYVGETFRRNFGGKWYNVPSFDDEQRSRGFGPIIRDEFSAEYLDVITLLTASMHRRTGSEWSRIFGFVAQEYAAWKEGSST</sequence>
<comment type="caution">
    <text evidence="1">The sequence shown here is derived from an EMBL/GenBank/DDBJ whole genome shotgun (WGS) entry which is preliminary data.</text>
</comment>
<proteinExistence type="predicted"/>
<dbReference type="RefSeq" id="WP_209897342.1">
    <property type="nucleotide sequence ID" value="NZ_JAGGMR010000001.1"/>
</dbReference>
<dbReference type="Proteomes" id="UP001519325">
    <property type="component" value="Unassembled WGS sequence"/>
</dbReference>
<keyword evidence="2" id="KW-1185">Reference proteome</keyword>
<reference evidence="1 2" key="1">
    <citation type="submission" date="2021-03" db="EMBL/GenBank/DDBJ databases">
        <title>Sequencing the genomes of 1000 actinobacteria strains.</title>
        <authorList>
            <person name="Klenk H.-P."/>
        </authorList>
    </citation>
    <scope>NUCLEOTIDE SEQUENCE [LARGE SCALE GENOMIC DNA]</scope>
    <source>
        <strain evidence="1 2">DSM 45516</strain>
    </source>
</reference>
<name>A0ABS4QSX6_9NOCA</name>
<organism evidence="1 2">
    <name type="scientific">Nocardia goodfellowii</name>
    <dbReference type="NCBI Taxonomy" id="882446"/>
    <lineage>
        <taxon>Bacteria</taxon>
        <taxon>Bacillati</taxon>
        <taxon>Actinomycetota</taxon>
        <taxon>Actinomycetes</taxon>
        <taxon>Mycobacteriales</taxon>
        <taxon>Nocardiaceae</taxon>
        <taxon>Nocardia</taxon>
    </lineage>
</organism>
<accession>A0ABS4QSX6</accession>
<protein>
    <submittedName>
        <fullName evidence="1">Uncharacterized protein</fullName>
    </submittedName>
</protein>